<reference evidence="2 3" key="1">
    <citation type="submission" date="2013-11" db="EMBL/GenBank/DDBJ databases">
        <title>The Damaraland mole rat (Fukomys damarensis) genome and evolution of African mole rats.</title>
        <authorList>
            <person name="Gladyshev V.N."/>
            <person name="Fang X."/>
        </authorList>
    </citation>
    <scope>NUCLEOTIDE SEQUENCE [LARGE SCALE GENOMIC DNA]</scope>
    <source>
        <tissue evidence="2">Liver</tissue>
    </source>
</reference>
<evidence type="ECO:0000313" key="2">
    <source>
        <dbReference type="EMBL" id="KFO28517.1"/>
    </source>
</evidence>
<evidence type="ECO:0000313" key="3">
    <source>
        <dbReference type="Proteomes" id="UP000028990"/>
    </source>
</evidence>
<keyword evidence="3" id="KW-1185">Reference proteome</keyword>
<dbReference type="Proteomes" id="UP000028990">
    <property type="component" value="Unassembled WGS sequence"/>
</dbReference>
<feature type="compositionally biased region" description="Pro residues" evidence="1">
    <location>
        <begin position="89"/>
        <end position="122"/>
    </location>
</feature>
<proteinExistence type="predicted"/>
<accession>A0A091DBQ4</accession>
<name>A0A091DBQ4_FUKDA</name>
<dbReference type="AlphaFoldDB" id="A0A091DBQ4"/>
<protein>
    <submittedName>
        <fullName evidence="2">Uncharacterized protein</fullName>
    </submittedName>
</protein>
<organism evidence="2 3">
    <name type="scientific">Fukomys damarensis</name>
    <name type="common">Damaraland mole rat</name>
    <name type="synonym">Cryptomys damarensis</name>
    <dbReference type="NCBI Taxonomy" id="885580"/>
    <lineage>
        <taxon>Eukaryota</taxon>
        <taxon>Metazoa</taxon>
        <taxon>Chordata</taxon>
        <taxon>Craniata</taxon>
        <taxon>Vertebrata</taxon>
        <taxon>Euteleostomi</taxon>
        <taxon>Mammalia</taxon>
        <taxon>Eutheria</taxon>
        <taxon>Euarchontoglires</taxon>
        <taxon>Glires</taxon>
        <taxon>Rodentia</taxon>
        <taxon>Hystricomorpha</taxon>
        <taxon>Bathyergidae</taxon>
        <taxon>Fukomys</taxon>
    </lineage>
</organism>
<dbReference type="EMBL" id="KN122754">
    <property type="protein sequence ID" value="KFO28517.1"/>
    <property type="molecule type" value="Genomic_DNA"/>
</dbReference>
<evidence type="ECO:0000256" key="1">
    <source>
        <dbReference type="SAM" id="MobiDB-lite"/>
    </source>
</evidence>
<feature type="region of interest" description="Disordered" evidence="1">
    <location>
        <begin position="83"/>
        <end position="123"/>
    </location>
</feature>
<sequence>MPVRLGCGEATSWTLESRRQHTAAPRCPLLTKSCLGIQAMVQDAEAKVAQPRAQITSPAPQRLDTVAGQCPGSLPVIEMLRGDSSAFRKPPPPKPPDPPEPPLAPPPNLLPPSPKHPPPPLLQAPAALTEARAELKRLKEELWPPPPSLRLLRLQQDRKTMCGSWWPVAAAAAAGAKLSPGRVAGPGVPSDHTSLPRLQEAWDSGCQMPQALRPLVAAQSGVCG</sequence>
<gene>
    <name evidence="2" type="ORF">H920_10057</name>
</gene>